<protein>
    <submittedName>
        <fullName evidence="2">Uncharacterized protein</fullName>
    </submittedName>
</protein>
<feature type="transmembrane region" description="Helical" evidence="1">
    <location>
        <begin position="22"/>
        <end position="44"/>
    </location>
</feature>
<name>A0ABN2U6Q5_9MICC</name>
<gene>
    <name evidence="2" type="ORF">GCM10009720_06860</name>
</gene>
<sequence>MATVIGATGAILLVFSFLLDGLIQLTFLAPGLLLVVAVFLGFVFV</sequence>
<keyword evidence="1" id="KW-0472">Membrane</keyword>
<evidence type="ECO:0000313" key="2">
    <source>
        <dbReference type="EMBL" id="GAA2029606.1"/>
    </source>
</evidence>
<keyword evidence="1" id="KW-0812">Transmembrane</keyword>
<comment type="caution">
    <text evidence="2">The sequence shown here is derived from an EMBL/GenBank/DDBJ whole genome shotgun (WGS) entry which is preliminary data.</text>
</comment>
<keyword evidence="3" id="KW-1185">Reference proteome</keyword>
<evidence type="ECO:0000256" key="1">
    <source>
        <dbReference type="SAM" id="Phobius"/>
    </source>
</evidence>
<reference evidence="2 3" key="1">
    <citation type="journal article" date="2019" name="Int. J. Syst. Evol. Microbiol.">
        <title>The Global Catalogue of Microorganisms (GCM) 10K type strain sequencing project: providing services to taxonomists for standard genome sequencing and annotation.</title>
        <authorList>
            <consortium name="The Broad Institute Genomics Platform"/>
            <consortium name="The Broad Institute Genome Sequencing Center for Infectious Disease"/>
            <person name="Wu L."/>
            <person name="Ma J."/>
        </authorList>
    </citation>
    <scope>NUCLEOTIDE SEQUENCE [LARGE SCALE GENOMIC DNA]</scope>
    <source>
        <strain evidence="2 3">JCM 13595</strain>
    </source>
</reference>
<proteinExistence type="predicted"/>
<dbReference type="Proteomes" id="UP001501461">
    <property type="component" value="Unassembled WGS sequence"/>
</dbReference>
<accession>A0ABN2U6Q5</accession>
<dbReference type="RefSeq" id="WP_343956194.1">
    <property type="nucleotide sequence ID" value="NZ_BAAAMN010000011.1"/>
</dbReference>
<evidence type="ECO:0000313" key="3">
    <source>
        <dbReference type="Proteomes" id="UP001501461"/>
    </source>
</evidence>
<keyword evidence="1" id="KW-1133">Transmembrane helix</keyword>
<organism evidence="2 3">
    <name type="scientific">Yaniella flava</name>
    <dbReference type="NCBI Taxonomy" id="287930"/>
    <lineage>
        <taxon>Bacteria</taxon>
        <taxon>Bacillati</taxon>
        <taxon>Actinomycetota</taxon>
        <taxon>Actinomycetes</taxon>
        <taxon>Micrococcales</taxon>
        <taxon>Micrococcaceae</taxon>
        <taxon>Yaniella</taxon>
    </lineage>
</organism>
<dbReference type="EMBL" id="BAAAMN010000011">
    <property type="protein sequence ID" value="GAA2029606.1"/>
    <property type="molecule type" value="Genomic_DNA"/>
</dbReference>